<dbReference type="OrthoDB" id="1063472at2759"/>
<dbReference type="AlphaFoldDB" id="A0A371E8M8"/>
<dbReference type="Proteomes" id="UP000257109">
    <property type="component" value="Unassembled WGS sequence"/>
</dbReference>
<feature type="non-terminal residue" evidence="3">
    <location>
        <position position="1"/>
    </location>
</feature>
<feature type="compositionally biased region" description="Polar residues" evidence="1">
    <location>
        <begin position="1"/>
        <end position="13"/>
    </location>
</feature>
<gene>
    <name evidence="3" type="ORF">CR513_59331</name>
</gene>
<accession>A0A371E8M8</accession>
<dbReference type="EMBL" id="QJKJ01015546">
    <property type="protein sequence ID" value="RDX62349.1"/>
    <property type="molecule type" value="Genomic_DNA"/>
</dbReference>
<keyword evidence="2" id="KW-0472">Membrane</keyword>
<name>A0A371E8M8_MUCPR</name>
<keyword evidence="4" id="KW-1185">Reference proteome</keyword>
<organism evidence="3 4">
    <name type="scientific">Mucuna pruriens</name>
    <name type="common">Velvet bean</name>
    <name type="synonym">Dolichos pruriens</name>
    <dbReference type="NCBI Taxonomy" id="157652"/>
    <lineage>
        <taxon>Eukaryota</taxon>
        <taxon>Viridiplantae</taxon>
        <taxon>Streptophyta</taxon>
        <taxon>Embryophyta</taxon>
        <taxon>Tracheophyta</taxon>
        <taxon>Spermatophyta</taxon>
        <taxon>Magnoliopsida</taxon>
        <taxon>eudicotyledons</taxon>
        <taxon>Gunneridae</taxon>
        <taxon>Pentapetalae</taxon>
        <taxon>rosids</taxon>
        <taxon>fabids</taxon>
        <taxon>Fabales</taxon>
        <taxon>Fabaceae</taxon>
        <taxon>Papilionoideae</taxon>
        <taxon>50 kb inversion clade</taxon>
        <taxon>NPAAA clade</taxon>
        <taxon>indigoferoid/millettioid clade</taxon>
        <taxon>Phaseoleae</taxon>
        <taxon>Mucuna</taxon>
    </lineage>
</organism>
<evidence type="ECO:0000313" key="3">
    <source>
        <dbReference type="EMBL" id="RDX62349.1"/>
    </source>
</evidence>
<evidence type="ECO:0000313" key="4">
    <source>
        <dbReference type="Proteomes" id="UP000257109"/>
    </source>
</evidence>
<feature type="transmembrane region" description="Helical" evidence="2">
    <location>
        <begin position="187"/>
        <end position="206"/>
    </location>
</feature>
<comment type="caution">
    <text evidence="3">The sequence shown here is derived from an EMBL/GenBank/DDBJ whole genome shotgun (WGS) entry which is preliminary data.</text>
</comment>
<proteinExistence type="predicted"/>
<evidence type="ECO:0000256" key="2">
    <source>
        <dbReference type="SAM" id="Phobius"/>
    </source>
</evidence>
<protein>
    <submittedName>
        <fullName evidence="3">Uncharacterized protein</fullName>
    </submittedName>
</protein>
<keyword evidence="2" id="KW-1133">Transmembrane helix</keyword>
<reference evidence="3" key="1">
    <citation type="submission" date="2018-05" db="EMBL/GenBank/DDBJ databases">
        <title>Draft genome of Mucuna pruriens seed.</title>
        <authorList>
            <person name="Nnadi N.E."/>
            <person name="Vos R."/>
            <person name="Hasami M.H."/>
            <person name="Devisetty U.K."/>
            <person name="Aguiy J.C."/>
        </authorList>
    </citation>
    <scope>NUCLEOTIDE SEQUENCE [LARGE SCALE GENOMIC DNA]</scope>
    <source>
        <strain evidence="3">JCA_2017</strain>
    </source>
</reference>
<feature type="compositionally biased region" description="Basic and acidic residues" evidence="1">
    <location>
        <begin position="14"/>
        <end position="28"/>
    </location>
</feature>
<sequence length="227" mass="25793">MKESQMPSKTYARSSEKRNRRLKDSPNFDKAHHNSYSIFHIINKCLNAALASISEAHEDSSPISEISYANRSEDDNISSLEEALPKILLPSYMMQSKKMTEEEGIGSAKCFDAYELECAMSTSTKSEIAAIDLINAKPNKDFNSHNVAPQYRKLMDEITKYVVEDLYMNTVPEDYDRSYHVLSAKNGMVFLYFCIWIMVVLAIFFFTSNIHCPPRGPLPTSAINFTT</sequence>
<feature type="region of interest" description="Disordered" evidence="1">
    <location>
        <begin position="1"/>
        <end position="28"/>
    </location>
</feature>
<evidence type="ECO:0000256" key="1">
    <source>
        <dbReference type="SAM" id="MobiDB-lite"/>
    </source>
</evidence>
<keyword evidence="2" id="KW-0812">Transmembrane</keyword>
<feature type="non-terminal residue" evidence="3">
    <location>
        <position position="227"/>
    </location>
</feature>